<dbReference type="Gene3D" id="3.90.850.10">
    <property type="entry name" value="Fumarylacetoacetase-like, C-terminal domain"/>
    <property type="match status" value="1"/>
</dbReference>
<evidence type="ECO:0000259" key="2">
    <source>
        <dbReference type="Pfam" id="PF01557"/>
    </source>
</evidence>
<name>A0A4R6YQT6_9GAMM</name>
<evidence type="ECO:0000313" key="3">
    <source>
        <dbReference type="EMBL" id="TDR40352.1"/>
    </source>
</evidence>
<dbReference type="Proteomes" id="UP000295293">
    <property type="component" value="Unassembled WGS sequence"/>
</dbReference>
<dbReference type="InterPro" id="IPR011234">
    <property type="entry name" value="Fumarylacetoacetase-like_C"/>
</dbReference>
<dbReference type="AlphaFoldDB" id="A0A4R6YQT6"/>
<dbReference type="EMBL" id="SNZH01000013">
    <property type="protein sequence ID" value="TDR40352.1"/>
    <property type="molecule type" value="Genomic_DNA"/>
</dbReference>
<reference evidence="3 4" key="1">
    <citation type="submission" date="2019-03" db="EMBL/GenBank/DDBJ databases">
        <title>Genomic Encyclopedia of Type Strains, Phase IV (KMG-IV): sequencing the most valuable type-strain genomes for metagenomic binning, comparative biology and taxonomic classification.</title>
        <authorList>
            <person name="Goeker M."/>
        </authorList>
    </citation>
    <scope>NUCLEOTIDE SEQUENCE [LARGE SCALE GENOMIC DNA]</scope>
    <source>
        <strain evidence="3 4">DSM 21667</strain>
    </source>
</reference>
<dbReference type="GO" id="GO:0046872">
    <property type="term" value="F:metal ion binding"/>
    <property type="evidence" value="ECO:0007669"/>
    <property type="project" value="UniProtKB-KW"/>
</dbReference>
<dbReference type="PANTHER" id="PTHR11820">
    <property type="entry name" value="ACYLPYRUVASE"/>
    <property type="match status" value="1"/>
</dbReference>
<sequence>MSYVIPAPSVASVPVLDSALRFPVHRIYCVGRNYADHAKEMGAEVNRSQPTFFMKPADAVVTDGADVPYPSATADLHHEVEMVVALHSGGRDIAVAQALSHVFGYAVGLDLTRRDLQAAAKAKGMPWDIAKGFDASAPISAIRPLGEQHHPEHADLALLVNGEPRQRTDIAQMVFSVAEIIHELSKLYELAAGDLIFTGTPAGVAALQRGDTFEATLGGIATFKGRIV</sequence>
<keyword evidence="1" id="KW-0479">Metal-binding</keyword>
<dbReference type="SUPFAM" id="SSF56529">
    <property type="entry name" value="FAH"/>
    <property type="match status" value="1"/>
</dbReference>
<protein>
    <submittedName>
        <fullName evidence="3">Fumarylpyruvate hydrolase</fullName>
    </submittedName>
</protein>
<keyword evidence="4" id="KW-1185">Reference proteome</keyword>
<accession>A0A4R6YQT6</accession>
<dbReference type="InterPro" id="IPR036663">
    <property type="entry name" value="Fumarylacetoacetase_C_sf"/>
</dbReference>
<feature type="domain" description="Fumarylacetoacetase-like C-terminal" evidence="2">
    <location>
        <begin position="27"/>
        <end position="228"/>
    </location>
</feature>
<dbReference type="GO" id="GO:0018773">
    <property type="term" value="F:acetylpyruvate hydrolase activity"/>
    <property type="evidence" value="ECO:0007669"/>
    <property type="project" value="TreeGrafter"/>
</dbReference>
<keyword evidence="3" id="KW-0670">Pyruvate</keyword>
<evidence type="ECO:0000313" key="4">
    <source>
        <dbReference type="Proteomes" id="UP000295293"/>
    </source>
</evidence>
<organism evidence="3 4">
    <name type="scientific">Tahibacter aquaticus</name>
    <dbReference type="NCBI Taxonomy" id="520092"/>
    <lineage>
        <taxon>Bacteria</taxon>
        <taxon>Pseudomonadati</taxon>
        <taxon>Pseudomonadota</taxon>
        <taxon>Gammaproteobacteria</taxon>
        <taxon>Lysobacterales</taxon>
        <taxon>Rhodanobacteraceae</taxon>
        <taxon>Tahibacter</taxon>
    </lineage>
</organism>
<evidence type="ECO:0000256" key="1">
    <source>
        <dbReference type="ARBA" id="ARBA00022723"/>
    </source>
</evidence>
<keyword evidence="3" id="KW-0378">Hydrolase</keyword>
<dbReference type="PANTHER" id="PTHR11820:SF90">
    <property type="entry name" value="FLUTATHIONE S-TRANSFERASE"/>
    <property type="match status" value="1"/>
</dbReference>
<dbReference type="Pfam" id="PF01557">
    <property type="entry name" value="FAA_hydrolase"/>
    <property type="match status" value="1"/>
</dbReference>
<dbReference type="OrthoDB" id="9805307at2"/>
<proteinExistence type="predicted"/>
<dbReference type="RefSeq" id="WP_133820306.1">
    <property type="nucleotide sequence ID" value="NZ_SNZH01000013.1"/>
</dbReference>
<gene>
    <name evidence="3" type="ORF">DFR29_11352</name>
</gene>
<comment type="caution">
    <text evidence="3">The sequence shown here is derived from an EMBL/GenBank/DDBJ whole genome shotgun (WGS) entry which is preliminary data.</text>
</comment>